<evidence type="ECO:0000259" key="9">
    <source>
        <dbReference type="Pfam" id="PF13087"/>
    </source>
</evidence>
<evidence type="ECO:0000256" key="7">
    <source>
        <dbReference type="SAM" id="MobiDB-lite"/>
    </source>
</evidence>
<dbReference type="Pfam" id="PF13086">
    <property type="entry name" value="AAA_11"/>
    <property type="match status" value="1"/>
</dbReference>
<dbReference type="PANTHER" id="PTHR43788:SF8">
    <property type="entry name" value="DNA-BINDING PROTEIN SMUBP-2"/>
    <property type="match status" value="1"/>
</dbReference>
<dbReference type="SUPFAM" id="SSF52540">
    <property type="entry name" value="P-loop containing nucleoside triphosphate hydrolases"/>
    <property type="match status" value="1"/>
</dbReference>
<name>A0A2S6GTE6_9PSEU</name>
<dbReference type="InterPro" id="IPR047187">
    <property type="entry name" value="SF1_C_Upf1"/>
</dbReference>
<comment type="similarity">
    <text evidence="1">Belongs to the DNA2/NAM7 helicase family.</text>
</comment>
<dbReference type="InterPro" id="IPR041677">
    <property type="entry name" value="DNA2/NAM7_AAA_11"/>
</dbReference>
<protein>
    <submittedName>
        <fullName evidence="11">Uncharacterized protein DUF559</fullName>
    </submittedName>
</protein>
<feature type="domain" description="DNA2/NAM7 helicase-like C-terminal" evidence="9">
    <location>
        <begin position="1124"/>
        <end position="1313"/>
    </location>
</feature>
<dbReference type="Pfam" id="PF18741">
    <property type="entry name" value="MTES_1575"/>
    <property type="match status" value="1"/>
</dbReference>
<dbReference type="InterPro" id="IPR011335">
    <property type="entry name" value="Restrct_endonuc-II-like"/>
</dbReference>
<keyword evidence="4" id="KW-0347">Helicase</keyword>
<dbReference type="Gene3D" id="3.40.960.10">
    <property type="entry name" value="VSR Endonuclease"/>
    <property type="match status" value="1"/>
</dbReference>
<dbReference type="Proteomes" id="UP000239203">
    <property type="component" value="Unassembled WGS sequence"/>
</dbReference>
<dbReference type="PANTHER" id="PTHR43788">
    <property type="entry name" value="DNA2/NAM7 HELICASE FAMILY MEMBER"/>
    <property type="match status" value="1"/>
</dbReference>
<dbReference type="InterPro" id="IPR041679">
    <property type="entry name" value="DNA2/NAM7-like_C"/>
</dbReference>
<dbReference type="GO" id="GO:0016787">
    <property type="term" value="F:hydrolase activity"/>
    <property type="evidence" value="ECO:0007669"/>
    <property type="project" value="UniProtKB-KW"/>
</dbReference>
<accession>A0A2S6GTE6</accession>
<keyword evidence="6" id="KW-0175">Coiled coil</keyword>
<keyword evidence="5" id="KW-0067">ATP-binding</keyword>
<feature type="coiled-coil region" evidence="6">
    <location>
        <begin position="461"/>
        <end position="488"/>
    </location>
</feature>
<evidence type="ECO:0000313" key="11">
    <source>
        <dbReference type="EMBL" id="PPK68525.1"/>
    </source>
</evidence>
<dbReference type="GO" id="GO:0043139">
    <property type="term" value="F:5'-3' DNA helicase activity"/>
    <property type="evidence" value="ECO:0007669"/>
    <property type="project" value="TreeGrafter"/>
</dbReference>
<evidence type="ECO:0000313" key="12">
    <source>
        <dbReference type="Proteomes" id="UP000239203"/>
    </source>
</evidence>
<evidence type="ECO:0000259" key="10">
    <source>
        <dbReference type="Pfam" id="PF18741"/>
    </source>
</evidence>
<dbReference type="CDD" id="cd18808">
    <property type="entry name" value="SF1_C_Upf1"/>
    <property type="match status" value="1"/>
</dbReference>
<evidence type="ECO:0000256" key="6">
    <source>
        <dbReference type="SAM" id="Coils"/>
    </source>
</evidence>
<dbReference type="InterPro" id="IPR049468">
    <property type="entry name" value="Restrct_endonuc-II-like_dom"/>
</dbReference>
<proteinExistence type="inferred from homology"/>
<feature type="region of interest" description="Disordered" evidence="7">
    <location>
        <begin position="264"/>
        <end position="284"/>
    </location>
</feature>
<feature type="domain" description="Restriction endonuclease type II-like" evidence="10">
    <location>
        <begin position="1366"/>
        <end position="1458"/>
    </location>
</feature>
<dbReference type="EMBL" id="PTIX01000005">
    <property type="protein sequence ID" value="PPK68525.1"/>
    <property type="molecule type" value="Genomic_DNA"/>
</dbReference>
<dbReference type="Gene3D" id="3.40.50.300">
    <property type="entry name" value="P-loop containing nucleotide triphosphate hydrolases"/>
    <property type="match status" value="3"/>
</dbReference>
<sequence length="1713" mass="186315">MAGMGSGGIPDTVVARAGRLFEFLARSQQLRTSAPRTTDSYESVLWLGELPEHPAVRRAPEPGALLFEVARVPRVPAPEPPEVLDRWLDGPVDEPGARPRLVDTAVVHGVERSRADDPEIATAYDAWLVDWSAWAGAELAQEPARAVYNQVFATYVAATDHSDELELVVAVGCLSWKPGAAIRRHLITAPAAITFDDDNGRLAVRAGERLDGAAVELDMLDPDLIADAQHVRQVRAELADADGEVLDREVAGALARRLTHAIDGDGEYTDDDAPRPPGRHAATSFAPAVVLRKRSRQGLVDILDTISRQITDTGTVPDGLLPLVDPDHRPASTRSSEPGALVEVDDDPFLPLPVNEVQLRILHQVDSKAQTLVQGPPGTGKTHTAAALLSHLLAQGKRVLVTAQTDRALKEVRAKLPESIAALAVSVVGSSRSDLADLKVAVERISHTAAEHDPEAARRAIEDHVAAIDELRRHRAALRHRLVEARAAEVAEHDVRGHQGTLAEIARRIEDERPRFAWLTDLVAVGAADEPPVDQDTAITWHRLLLDRALIADEPEARQRLLALAELPEPDAFAALVAAERAATAEADRFADLAGHQAFPAVQALPAATRADLRQRLSGLADEADELARRREDWMGDALTDVRTGRAAIWHSRATQVQRITAEVTPVVDLLGPLTSVTANGEVGALAQLARSLREHLAGGGKLKTNPDGTVKAGAFAPKVVKLAQPLFDGVRVNDTPPTTTDQLDAFLRWVEATRSLDALDRAWPESVRIPAEDTLRERLDWHTTELAQLTRVLDLAVALEREERELEALGLPRPEWHDLNAVRAYARLVDAAHAFDARAAAGTPLAALADAVAEVGRWADAAPCVRGMVDAVRDRDHEHYGTHHRRLTRLVEARALLARRDETTARLHASAPALLAEVECAPDEPEWPGRLAGWTAAWAWAATRAWVADRPRADVNATQDEVTRVDGRVRDRVQRLAAERAWAHAVAPARLSGQAKANLQQYAQLVKRLGKGTGRYAAQQRAEIRAAMDRCRAAVPVWIMPVYRIAEQFAVRPDMFDVVVVDEASQAGVEATFLQYLAPRIVVIGDDRQVSPTAVGTDQQQIRKLADQYLWDDPYKASWQDPKRSLFDEAKMRFEGLLTLTEHRRCVPEIIGFSNRIAYEPDGIRLIPVRQYGADRLEPIKPVFLAEGYERGGDGNKVNPVEVEAIVDQIEKCAADPRYDGLTFGVVSLLGRAQATAIEKRLLARIPPEEWAARDLRCGDSADFQGSERDVVFLSMVKAPDPGKRIGALTADLYVQRYNVAASRAKDQMWVFHSVSLSDLGNPEDMRFQLLDYCYGVAGRAAAGEGATAGPVPEHERVEPFDSLFEQRVHNRLVGHGYAVVPQYPSQGYRIDLVVVGAKARLAIECDGDAWHGPDAYERDLARQRDLERCGWHFFRIPESEFYLDQAEVLDRLWGALHALDIHPSGWVDTRRATSGAVVERTPVAVAPEVAAPDIAVPVEAERDAVTPAVVPPAVAESDTPVPVVVPPVAPVPVPGAAARSGVEVSEPAEYVQFGGAVPAVTGASRADLVAGLESVVAAEGPVLGQRLHTAYVRASGGNRIGKLIATDLNRAIGAAVRAGRLVEDNPLGEAGAKPRTYRLPDQPAFRVRHLGPRSFEEIPPAELAALLDLAASRDPGADLPALYRTALELLGLKRLTDNVKARLNAANSLRA</sequence>
<evidence type="ECO:0000259" key="8">
    <source>
        <dbReference type="Pfam" id="PF13086"/>
    </source>
</evidence>
<keyword evidence="3" id="KW-0378">Hydrolase</keyword>
<dbReference type="InterPro" id="IPR050534">
    <property type="entry name" value="Coronavir_polyprotein_1ab"/>
</dbReference>
<dbReference type="SUPFAM" id="SSF52980">
    <property type="entry name" value="Restriction endonuclease-like"/>
    <property type="match status" value="1"/>
</dbReference>
<organism evidence="11 12">
    <name type="scientific">Actinokineospora auranticolor</name>
    <dbReference type="NCBI Taxonomy" id="155976"/>
    <lineage>
        <taxon>Bacteria</taxon>
        <taxon>Bacillati</taxon>
        <taxon>Actinomycetota</taxon>
        <taxon>Actinomycetes</taxon>
        <taxon>Pseudonocardiales</taxon>
        <taxon>Pseudonocardiaceae</taxon>
        <taxon>Actinokineospora</taxon>
    </lineage>
</organism>
<keyword evidence="2" id="KW-0547">Nucleotide-binding</keyword>
<dbReference type="Pfam" id="PF13087">
    <property type="entry name" value="AAA_12"/>
    <property type="match status" value="1"/>
</dbReference>
<gene>
    <name evidence="11" type="ORF">CLV40_105254</name>
</gene>
<evidence type="ECO:0000256" key="3">
    <source>
        <dbReference type="ARBA" id="ARBA00022801"/>
    </source>
</evidence>
<reference evidence="11 12" key="1">
    <citation type="submission" date="2018-02" db="EMBL/GenBank/DDBJ databases">
        <title>Genomic Encyclopedia of Archaeal and Bacterial Type Strains, Phase II (KMG-II): from individual species to whole genera.</title>
        <authorList>
            <person name="Goeker M."/>
        </authorList>
    </citation>
    <scope>NUCLEOTIDE SEQUENCE [LARGE SCALE GENOMIC DNA]</scope>
    <source>
        <strain evidence="11 12">YU 961-1</strain>
    </source>
</reference>
<evidence type="ECO:0000256" key="4">
    <source>
        <dbReference type="ARBA" id="ARBA00022806"/>
    </source>
</evidence>
<evidence type="ECO:0000256" key="1">
    <source>
        <dbReference type="ARBA" id="ARBA00007913"/>
    </source>
</evidence>
<dbReference type="InterPro" id="IPR027417">
    <property type="entry name" value="P-loop_NTPase"/>
</dbReference>
<feature type="domain" description="DNA2/NAM7 helicase helicase" evidence="8">
    <location>
        <begin position="354"/>
        <end position="470"/>
    </location>
</feature>
<comment type="caution">
    <text evidence="11">The sequence shown here is derived from an EMBL/GenBank/DDBJ whole genome shotgun (WGS) entry which is preliminary data.</text>
</comment>
<keyword evidence="12" id="KW-1185">Reference proteome</keyword>
<evidence type="ECO:0000256" key="2">
    <source>
        <dbReference type="ARBA" id="ARBA00022741"/>
    </source>
</evidence>
<dbReference type="GO" id="GO:0005524">
    <property type="term" value="F:ATP binding"/>
    <property type="evidence" value="ECO:0007669"/>
    <property type="project" value="UniProtKB-KW"/>
</dbReference>
<evidence type="ECO:0000256" key="5">
    <source>
        <dbReference type="ARBA" id="ARBA00022840"/>
    </source>
</evidence>